<sequence>MKQLRRKRQLRNRIIASVMAIAMVFTVIRIGASDGVKAGEGADKTYTDETQIKTILDDAFGNDLVNYPFSAKTYLTEIYEAGSKVRFELPDLSSVNETSNPLFFYLNGTDVATTTNSADLTGKVYVEAKYSYSYGWKDDKKYLSAGESAKLNVTASVSFNSMSEGISGENEDKLKDAARAKCDNIPAFEISCANIEVKDISLVASVSGDTVSLDDTSWVNGITYNEEKSKYECYYGAFSYAAVKADSQPESAPSQFKSIDEAENDFKVGGVTKRGKYFLYRRYDTNAVDTEESGSKVFFTDVEELNIEYDFVKAASVTVGTLSSSDLTEDEGVKKLSLTGADPNDDLVISLEFDSPGSASVKGDSTLNANITADSGKYTGSITIPANEDNANKTVTTEIELTSEDNYKKNLSVSVSYTDGGFTISDAMINDTNSIDNYITDPFITKAVPSISANIECGVKISSVKLYKVASEGDDTGFDFSVVSGSKTAEAKWTLSLDNSSIAEGSNEYYIEAQSVAGTKVRYPAGTDTFKILYDKTAPTVNNVEFIQNEETIDVSSKKLTKERDITIKFGVTEEGSGVKSAVVKFNGTSYTASLDEGKYTVTIPKANLETIDDGASNIPYGISVVDKADNGTSAAAKEGKVNFYKEKAEITITPNFDVKVFNPDTKKYTSELSFTVTAESEAAISSIEAKDGSGNKVSLVPDQIASSDGKFVYKTSEIEKAEGEYKFSVTTTNVNDFKSTSEVVVYYVDITAPNPVIVGYSDLDSEQVVEEGKWYRTVYVLVDYVDEGSGVDKDSIAVTGMTAIEGREGAYKVNNSTSSSGTTVTVSAKDRVGNGPKNVSATFYVDSAKPTIEEFKLNDVTALGGSTLYTKEELTGSFAIKDNIGVAEWAVTVTDADGHEKVTSRTYGATEFKLTDSITGSFSDVVPAEALDSDGKVKDGKYTVVLSAYDKAGEPITKRTVNVVCDTKGPEVEIKATGLEGPPKLTGKVIKNSYVSKNDSSKNYDYYKYTNYTNGNVLLTFTVKDVKVDPATIVVTNNNQEVTDLTWQEDSVTGIYSASKEISTSGEYSFEITATDVAGNVAEKDAMQKVVFTGDVQGKPAILKLNGERYDETKNVFKENVTLSWYNKNEDTAIDAELDRHLDSEDIKVTTCKKDGEDYTPPTDLTFTEDGSYEVVVTAIDLAGNVATSSAEFSIDKTVPDVFVSEISGSTAGKSSKTYTEANTERNHHYHDQSVNYDGYYKGIVDNVDEGVAVTVKVFEKNLSSVDVYDFNEDNTTAKQVPVEFTKNGDEYVATFKVTAERYHRIKVSAVDTSGNQGTFGYNDENYISFVIDNTDPDFDITVNGSKAGDSVKHFNTSVEVGYEGNITATSGGAAILKTDANEDINDIVLKYTYTPAGGSAGEEQTISDFGTSVPKKFTEDGLYKVRVTVRDMVGNETVKEASFVIDSVVPEIAFEEVKGTASKISSFNRNYTHSGEHYSSKSFTYGAYYNDKSGVEVKLSVYDANISRESIKVYDNDKELSPTLTKVSDYEYIATVVVKGDGEHVITASAKDVSGQEGSDPGVTFTIDTGNPIVGITVNDNVIADNERITSEEAVVGFTVQDDNIDKNDIIIEYTHKPFSGGTINKSTESIEIGRTKVFTADGEYTVTITAKDCAGNSGSKTVKFLIDNTKPELDIRVKTDKPAKFNKYKNTYVPAVEGHFTKAANGYEYGQFYKNDVTLRITGFDYDAASFRVVDNGIDIGASFVKNESGEYVAEVVIKSEGKHEIKAIGVDNSHNEGFSSVVSFTIDKTAPVINPTLDGVLYKGMNSYRSSDTVVGVSVEDDNKDESDLKRAYEITMSDGSNVKKNTANIGEVTETYKDNAMHIISYKAVDKAGNEGTITIGFLIDNTKPQSDIIVTTKAPAKMDKFYNDYSNTGGHFNTKYRYGKYYAENVSFDVKVFEYNVASITVTDNGENITPKFTDAAKGEKESKGIVISGEGSHDIAVTVVDKSGNSSTKNIGFVIDKTPPELYATVNNSSEITNRFLATDATVTLGVSDDNEDEDVTRVVRMTRPSSSTETTSENGDLEGSSSYSTEADYEIVYKAVDRAGNESSELKVSFRVDKTAPKLTITGVSKDGTSAQDTTITFNMEEAFYWDMNAATVRVYKKVDGAVETLLKTIPFNASGTNSALSELFKEDGQYRFEFEAEDKTGNKANESFAFTLDQNAPIITLTGVDKYYTNKDVTFGVRIEETFFTGNNINIEGTRKTLGSDKAEAIEFDDYSVLRRSSSANFEQIFSRDGVYNIKVTSKDIAGNETVQTVKFTIDKTKPVIKDIEQFANEEEYKAYSDALKANDPEAKKLIPILNKFEFDYDVDDVVKDLTTVTYKLYLDDVLYDGLSKVDDGFHELKIVAEDEVGNSSERSFYFILDSVNPVIIVAGVENGDNLKEPTTITVSLQLAEDTLTSVKLNGSDMAIESNTATFEVNQKGKYELAVSAVDEAGNISESVIKFEYGKTSGVLWIILGILGGAVLLGLILFILGKRRRNR</sequence>
<evidence type="ECO:0008006" key="5">
    <source>
        <dbReference type="Google" id="ProtNLM"/>
    </source>
</evidence>
<dbReference type="Proteomes" id="UP000189857">
    <property type="component" value="Unassembled WGS sequence"/>
</dbReference>
<protein>
    <recommendedName>
        <fullName evidence="5">Ig-like domain (Group 3)</fullName>
    </recommendedName>
</protein>
<accession>A0A1T4KFI1</accession>
<dbReference type="InterPro" id="IPR013783">
    <property type="entry name" value="Ig-like_fold"/>
</dbReference>
<evidence type="ECO:0000256" key="2">
    <source>
        <dbReference type="SAM" id="Phobius"/>
    </source>
</evidence>
<gene>
    <name evidence="3" type="ORF">SAMN02745110_00344</name>
</gene>
<keyword evidence="4" id="KW-1185">Reference proteome</keyword>
<proteinExistence type="predicted"/>
<evidence type="ECO:0000256" key="1">
    <source>
        <dbReference type="SAM" id="MobiDB-lite"/>
    </source>
</evidence>
<evidence type="ECO:0000313" key="4">
    <source>
        <dbReference type="Proteomes" id="UP000189857"/>
    </source>
</evidence>
<dbReference type="EMBL" id="FUXA01000004">
    <property type="protein sequence ID" value="SJZ41146.1"/>
    <property type="molecule type" value="Genomic_DNA"/>
</dbReference>
<keyword evidence="2" id="KW-0472">Membrane</keyword>
<feature type="region of interest" description="Disordered" evidence="1">
    <location>
        <begin position="2053"/>
        <end position="2075"/>
    </location>
</feature>
<feature type="transmembrane region" description="Helical" evidence="2">
    <location>
        <begin position="12"/>
        <end position="32"/>
    </location>
</feature>
<name>A0A1T4KFI1_9FIRM</name>
<organism evidence="3 4">
    <name type="scientific">Eubacterium ruminantium</name>
    <dbReference type="NCBI Taxonomy" id="42322"/>
    <lineage>
        <taxon>Bacteria</taxon>
        <taxon>Bacillati</taxon>
        <taxon>Bacillota</taxon>
        <taxon>Clostridia</taxon>
        <taxon>Eubacteriales</taxon>
        <taxon>Eubacteriaceae</taxon>
        <taxon>Eubacterium</taxon>
    </lineage>
</organism>
<dbReference type="OrthoDB" id="1779899at2"/>
<dbReference type="Gene3D" id="2.60.40.10">
    <property type="entry name" value="Immunoglobulins"/>
    <property type="match status" value="3"/>
</dbReference>
<evidence type="ECO:0000313" key="3">
    <source>
        <dbReference type="EMBL" id="SJZ41146.1"/>
    </source>
</evidence>
<feature type="transmembrane region" description="Helical" evidence="2">
    <location>
        <begin position="2500"/>
        <end position="2521"/>
    </location>
</feature>
<keyword evidence="2" id="KW-0812">Transmembrane</keyword>
<keyword evidence="2" id="KW-1133">Transmembrane helix</keyword>
<reference evidence="3 4" key="1">
    <citation type="submission" date="2017-02" db="EMBL/GenBank/DDBJ databases">
        <authorList>
            <person name="Peterson S.W."/>
        </authorList>
    </citation>
    <scope>NUCLEOTIDE SEQUENCE [LARGE SCALE GENOMIC DNA]</scope>
    <source>
        <strain evidence="3 4">ATCC 17233</strain>
    </source>
</reference>
<dbReference type="RefSeq" id="WP_078786019.1">
    <property type="nucleotide sequence ID" value="NZ_FMTO01000003.1"/>
</dbReference>